<protein>
    <submittedName>
        <fullName evidence="1">Uncharacterized protein</fullName>
    </submittedName>
</protein>
<organism evidence="1">
    <name type="scientific">Vitis vinifera</name>
    <name type="common">Grape</name>
    <dbReference type="NCBI Taxonomy" id="29760"/>
    <lineage>
        <taxon>Eukaryota</taxon>
        <taxon>Viridiplantae</taxon>
        <taxon>Streptophyta</taxon>
        <taxon>Embryophyta</taxon>
        <taxon>Tracheophyta</taxon>
        <taxon>Spermatophyta</taxon>
        <taxon>Magnoliopsida</taxon>
        <taxon>eudicotyledons</taxon>
        <taxon>Gunneridae</taxon>
        <taxon>Pentapetalae</taxon>
        <taxon>rosids</taxon>
        <taxon>Vitales</taxon>
        <taxon>Vitaceae</taxon>
        <taxon>Viteae</taxon>
        <taxon>Vitis</taxon>
    </lineage>
</organism>
<gene>
    <name evidence="1" type="ORF">VITISV_042146</name>
</gene>
<reference evidence="1" key="1">
    <citation type="journal article" date="2007" name="PLoS ONE">
        <title>The first genome sequence of an elite grapevine cultivar (Pinot noir Vitis vinifera L.): coping with a highly heterozygous genome.</title>
        <authorList>
            <person name="Velasco R."/>
            <person name="Zharkikh A."/>
            <person name="Troggio M."/>
            <person name="Cartwright D.A."/>
            <person name="Cestaro A."/>
            <person name="Pruss D."/>
            <person name="Pindo M."/>
            <person name="FitzGerald L.M."/>
            <person name="Vezzulli S."/>
            <person name="Reid J."/>
            <person name="Malacarne G."/>
            <person name="Iliev D."/>
            <person name="Coppola G."/>
            <person name="Wardell B."/>
            <person name="Micheletti D."/>
            <person name="Macalma T."/>
            <person name="Facci M."/>
            <person name="Mitchell J.T."/>
            <person name="Perazzolli M."/>
            <person name="Eldredge G."/>
            <person name="Gatto P."/>
            <person name="Oyzerski R."/>
            <person name="Moretto M."/>
            <person name="Gutin N."/>
            <person name="Stefanini M."/>
            <person name="Chen Y."/>
            <person name="Segala C."/>
            <person name="Davenport C."/>
            <person name="Dematte L."/>
            <person name="Mraz A."/>
            <person name="Battilana J."/>
            <person name="Stormo K."/>
            <person name="Costa F."/>
            <person name="Tao Q."/>
            <person name="Si-Ammour A."/>
            <person name="Harkins T."/>
            <person name="Lackey A."/>
            <person name="Perbost C."/>
            <person name="Taillon B."/>
            <person name="Stella A."/>
            <person name="Solovyev V."/>
            <person name="Fawcett J.A."/>
            <person name="Sterck L."/>
            <person name="Vandepoele K."/>
            <person name="Grando S.M."/>
            <person name="Toppo S."/>
            <person name="Moser C."/>
            <person name="Lanchbury J."/>
            <person name="Bogden R."/>
            <person name="Skolnick M."/>
            <person name="Sgaramella V."/>
            <person name="Bhatnagar S.K."/>
            <person name="Fontana P."/>
            <person name="Gutin A."/>
            <person name="Van de Peer Y."/>
            <person name="Salamini F."/>
            <person name="Viola R."/>
        </authorList>
    </citation>
    <scope>NUCLEOTIDE SEQUENCE</scope>
</reference>
<dbReference type="AlphaFoldDB" id="A5BTM7"/>
<dbReference type="EMBL" id="AM470652">
    <property type="protein sequence ID" value="CAN65989.1"/>
    <property type="molecule type" value="Genomic_DNA"/>
</dbReference>
<accession>A5BTM7</accession>
<name>A5BTM7_VITVI</name>
<sequence length="250" mass="29189">MEIYLYVSLCPARTALPFRYLFYVPDWDNSFASRKHLPPYPVFVTMVIPWARRRRNGSSGMDRIGFLVNDGMTRIGRWHSMCIGSADPSLQLSLTLLLPLAPDWEMRLKGRRGFRLSPRSRFHLFLLLIYDHPVAFPKTPFRACSNQARPLLISLVLSRLDLSNLFYLSLEVGRSQFWFEQIPFRLFELATTTTDECTFAALGRFQGEWGWQGRAFLCRDPHVQLLIRTYPPDVIERYSVRFPFDPMPTT</sequence>
<evidence type="ECO:0000313" key="1">
    <source>
        <dbReference type="EMBL" id="CAN65989.1"/>
    </source>
</evidence>
<proteinExistence type="predicted"/>